<dbReference type="RefSeq" id="WP_278157537.1">
    <property type="nucleotide sequence ID" value="NZ_CP121252.1"/>
</dbReference>
<proteinExistence type="predicted"/>
<name>A0ABY8H5L8_9MICC</name>
<protein>
    <submittedName>
        <fullName evidence="3">Amidohydrolase family protein</fullName>
    </submittedName>
</protein>
<dbReference type="InterPro" id="IPR011059">
    <property type="entry name" value="Metal-dep_hydrolase_composite"/>
</dbReference>
<organism evidence="3 4">
    <name type="scientific">Citricoccus muralis</name>
    <dbReference type="NCBI Taxonomy" id="169134"/>
    <lineage>
        <taxon>Bacteria</taxon>
        <taxon>Bacillati</taxon>
        <taxon>Actinomycetota</taxon>
        <taxon>Actinomycetes</taxon>
        <taxon>Micrococcales</taxon>
        <taxon>Micrococcaceae</taxon>
        <taxon>Citricoccus</taxon>
    </lineage>
</organism>
<gene>
    <name evidence="3" type="ORF">P8192_13595</name>
</gene>
<dbReference type="Gene3D" id="3.20.20.140">
    <property type="entry name" value="Metal-dependent hydrolases"/>
    <property type="match status" value="1"/>
</dbReference>
<sequence>MSLLIRNADVITLADPTSSAPEHLDLRIADGVITDLGPGLVPRDDDEIIDGRDRLVTPGFVNAHTHSWEAPFKGRYDNMPLELWMLYSYPLLGSAPCSPDFIRARSQLFALESLKSGVTTVVDDVLETPTQDLEQLAAVLDAYDRIGIRANVSGHVINLPFVDTIPYVADRIPGEVTDQIRATALVTAEEYLDYSRQALNLVQGFGQDRLRYMLAPSAPQRCSADLLAGATEMAVRHDLECHIHLLETKTQLVTGTEFYGTSLPRYLRDIGALSPHTTFAHGIWVDDDDLEIMADHGVSVSHNPLSNLKLGSGVLPWRRYREAGVNLGLGTDGWSSSDTPRLLEVIKAASLLHKVADPDPAAWPTVTETLRAGTVGGAASARLADRIGTIEVGKRADVLMWDLTTLNFTPRQRLDHQLVYSENGSSLERVIVDGVVVVEQGRLLTMDEQQIVEEFNAYLPEIHAWQDRTDRLNQVFHPAFAASYETCSHTPSPINRRIGDGSHHAPLHAGHR</sequence>
<keyword evidence="4" id="KW-1185">Reference proteome</keyword>
<dbReference type="Pfam" id="PF01979">
    <property type="entry name" value="Amidohydro_1"/>
    <property type="match status" value="1"/>
</dbReference>
<dbReference type="EMBL" id="CP121252">
    <property type="protein sequence ID" value="WFP16395.1"/>
    <property type="molecule type" value="Genomic_DNA"/>
</dbReference>
<dbReference type="Gene3D" id="2.30.40.10">
    <property type="entry name" value="Urease, subunit C, domain 1"/>
    <property type="match status" value="1"/>
</dbReference>
<accession>A0ABY8H5L8</accession>
<dbReference type="PANTHER" id="PTHR43794:SF5">
    <property type="entry name" value="CHLOROHYDROLASE FAMILY PROTEIN"/>
    <property type="match status" value="1"/>
</dbReference>
<evidence type="ECO:0000313" key="4">
    <source>
        <dbReference type="Proteomes" id="UP001219037"/>
    </source>
</evidence>
<dbReference type="InterPro" id="IPR032466">
    <property type="entry name" value="Metal_Hydrolase"/>
</dbReference>
<dbReference type="InterPro" id="IPR050287">
    <property type="entry name" value="MTA/SAH_deaminase"/>
</dbReference>
<evidence type="ECO:0000256" key="1">
    <source>
        <dbReference type="SAM" id="MobiDB-lite"/>
    </source>
</evidence>
<dbReference type="InterPro" id="IPR006680">
    <property type="entry name" value="Amidohydro-rel"/>
</dbReference>
<evidence type="ECO:0000259" key="2">
    <source>
        <dbReference type="Pfam" id="PF01979"/>
    </source>
</evidence>
<dbReference type="PANTHER" id="PTHR43794">
    <property type="entry name" value="AMINOHYDROLASE SSNA-RELATED"/>
    <property type="match status" value="1"/>
</dbReference>
<dbReference type="SUPFAM" id="SSF51338">
    <property type="entry name" value="Composite domain of metallo-dependent hydrolases"/>
    <property type="match status" value="1"/>
</dbReference>
<feature type="domain" description="Amidohydrolase-related" evidence="2">
    <location>
        <begin position="55"/>
        <end position="437"/>
    </location>
</feature>
<reference evidence="3 4" key="1">
    <citation type="submission" date="2023-04" db="EMBL/GenBank/DDBJ databases">
        <title>Funneling lignin-derived compounds into biodiesel using alkali-halophilic Citricoccus sp. P2.</title>
        <authorList>
            <person name="Luo C.-B."/>
        </authorList>
    </citation>
    <scope>NUCLEOTIDE SEQUENCE [LARGE SCALE GENOMIC DNA]</scope>
    <source>
        <strain evidence="3 4">P2</strain>
    </source>
</reference>
<feature type="region of interest" description="Disordered" evidence="1">
    <location>
        <begin position="492"/>
        <end position="512"/>
    </location>
</feature>
<dbReference type="Proteomes" id="UP001219037">
    <property type="component" value="Chromosome"/>
</dbReference>
<dbReference type="SUPFAM" id="SSF51556">
    <property type="entry name" value="Metallo-dependent hydrolases"/>
    <property type="match status" value="1"/>
</dbReference>
<evidence type="ECO:0000313" key="3">
    <source>
        <dbReference type="EMBL" id="WFP16395.1"/>
    </source>
</evidence>